<accession>C9KJF1</accession>
<gene>
    <name evidence="1" type="ORF">MITSMUL_03150</name>
</gene>
<dbReference type="HOGENOM" id="CLU_1459757_0_0_9"/>
<keyword evidence="2" id="KW-1185">Reference proteome</keyword>
<dbReference type="STRING" id="500635.MITSMUL_03150"/>
<dbReference type="AlphaFoldDB" id="C9KJF1"/>
<dbReference type="GeneID" id="93480365"/>
<dbReference type="Proteomes" id="UP000003671">
    <property type="component" value="Unassembled WGS sequence"/>
</dbReference>
<comment type="caution">
    <text evidence="1">The sequence shown here is derived from an EMBL/GenBank/DDBJ whole genome shotgun (WGS) entry which is preliminary data.</text>
</comment>
<protein>
    <submittedName>
        <fullName evidence="1">Uncharacterized protein</fullName>
    </submittedName>
</protein>
<reference evidence="1" key="1">
    <citation type="submission" date="2009-09" db="EMBL/GenBank/DDBJ databases">
        <authorList>
            <person name="Weinstock G."/>
            <person name="Sodergren E."/>
            <person name="Clifton S."/>
            <person name="Fulton L."/>
            <person name="Fulton B."/>
            <person name="Courtney L."/>
            <person name="Fronick C."/>
            <person name="Harrison M."/>
            <person name="Strong C."/>
            <person name="Farmer C."/>
            <person name="Delahaunty K."/>
            <person name="Markovic C."/>
            <person name="Hall O."/>
            <person name="Minx P."/>
            <person name="Tomlinson C."/>
            <person name="Mitreva M."/>
            <person name="Nelson J."/>
            <person name="Hou S."/>
            <person name="Wollam A."/>
            <person name="Pepin K.H."/>
            <person name="Johnson M."/>
            <person name="Bhonagiri V."/>
            <person name="Nash W.E."/>
            <person name="Warren W."/>
            <person name="Chinwalla A."/>
            <person name="Mardis E.R."/>
            <person name="Wilson R.K."/>
        </authorList>
    </citation>
    <scope>NUCLEOTIDE SEQUENCE [LARGE SCALE GENOMIC DNA]</scope>
    <source>
        <strain evidence="1">DSM 20544</strain>
    </source>
</reference>
<dbReference type="RefSeq" id="WP_005839020.1">
    <property type="nucleotide sequence ID" value="NZ_GG697141.2"/>
</dbReference>
<sequence length="185" mass="20717">MSNISKAVTQWANKNIADIKGEWGKSTIEGNAEINFKITKDSPDEVTGEFTASGQKMWMNEYGSGSRLDRSNPFLSQYTSSSVFNRERLNDTGFEYAIRTRPSGHYYQDLDGNNHRGSGIGMPHGLRLESKTTFGDMAVKPHEPKHTIKETLTGNTVYNEQFKQDLLNSFGATIQESIAKVVRKS</sequence>
<proteinExistence type="predicted"/>
<evidence type="ECO:0000313" key="1">
    <source>
        <dbReference type="EMBL" id="EEX70017.1"/>
    </source>
</evidence>
<dbReference type="EMBL" id="ABWK02000001">
    <property type="protein sequence ID" value="EEX70017.1"/>
    <property type="molecule type" value="Genomic_DNA"/>
</dbReference>
<evidence type="ECO:0000313" key="2">
    <source>
        <dbReference type="Proteomes" id="UP000003671"/>
    </source>
</evidence>
<organism evidence="1 2">
    <name type="scientific">Mitsuokella multacida DSM 20544</name>
    <dbReference type="NCBI Taxonomy" id="500635"/>
    <lineage>
        <taxon>Bacteria</taxon>
        <taxon>Bacillati</taxon>
        <taxon>Bacillota</taxon>
        <taxon>Negativicutes</taxon>
        <taxon>Selenomonadales</taxon>
        <taxon>Selenomonadaceae</taxon>
        <taxon>Mitsuokella</taxon>
    </lineage>
</organism>
<name>C9KJF1_9FIRM</name>